<evidence type="ECO:0000313" key="2">
    <source>
        <dbReference type="EMBL" id="GFE55494.1"/>
    </source>
</evidence>
<feature type="coiled-coil region" evidence="1">
    <location>
        <begin position="91"/>
        <end position="149"/>
    </location>
</feature>
<evidence type="ECO:0000256" key="1">
    <source>
        <dbReference type="SAM" id="Coils"/>
    </source>
</evidence>
<keyword evidence="1" id="KW-0175">Coiled coil</keyword>
<reference evidence="2" key="1">
    <citation type="submission" date="2019-12" db="EMBL/GenBank/DDBJ databases">
        <title>Genome sequence of Babesia ovis.</title>
        <authorList>
            <person name="Yamagishi J."/>
            <person name="Sevinc F."/>
            <person name="Xuan X."/>
        </authorList>
    </citation>
    <scope>NUCLEOTIDE SEQUENCE</scope>
    <source>
        <strain evidence="2">Selcuk</strain>
    </source>
</reference>
<evidence type="ECO:0000313" key="3">
    <source>
        <dbReference type="Proteomes" id="UP001057455"/>
    </source>
</evidence>
<proteinExistence type="predicted"/>
<comment type="caution">
    <text evidence="2">The sequence shown here is derived from an EMBL/GenBank/DDBJ whole genome shotgun (WGS) entry which is preliminary data.</text>
</comment>
<dbReference type="AlphaFoldDB" id="A0A9W5TF17"/>
<dbReference type="EMBL" id="BLIY01000022">
    <property type="protein sequence ID" value="GFE55494.1"/>
    <property type="molecule type" value="Genomic_DNA"/>
</dbReference>
<sequence>MAAVSLLSDPKVASFYQSLSSSGELYCKRDLESMMKRFDIKTTKQRALISDLLDQGLLASERFKNITVLWVPARTTSIEHEEPPHPIEVEIRELTKRENELKRQISELESSLGNTNCLQEKCEAIRHEIDVLQTQNANKRDEVMRLLEAKRSDIEEGITR</sequence>
<gene>
    <name evidence="2" type="ORF">BaOVIS_028980</name>
</gene>
<organism evidence="2 3">
    <name type="scientific">Babesia ovis</name>
    <dbReference type="NCBI Taxonomy" id="5869"/>
    <lineage>
        <taxon>Eukaryota</taxon>
        <taxon>Sar</taxon>
        <taxon>Alveolata</taxon>
        <taxon>Apicomplexa</taxon>
        <taxon>Aconoidasida</taxon>
        <taxon>Piroplasmida</taxon>
        <taxon>Babesiidae</taxon>
        <taxon>Babesia</taxon>
    </lineage>
</organism>
<dbReference type="Proteomes" id="UP001057455">
    <property type="component" value="Unassembled WGS sequence"/>
</dbReference>
<protein>
    <submittedName>
        <fullName evidence="2">Serine O-acetyltransferase, putative</fullName>
    </submittedName>
</protein>
<name>A0A9W5TF17_BABOV</name>
<keyword evidence="3" id="KW-1185">Reference proteome</keyword>
<dbReference type="OrthoDB" id="366422at2759"/>
<accession>A0A9W5TF17</accession>